<reference evidence="1" key="1">
    <citation type="submission" date="2009-09" db="EMBL/GenBank/DDBJ databases">
        <authorList>
            <person name="Weinstock G."/>
            <person name="Sodergren E."/>
            <person name="Clifton S."/>
            <person name="Fulton L."/>
            <person name="Fulton B."/>
            <person name="Courtney L."/>
            <person name="Fronick C."/>
            <person name="Harrison M."/>
            <person name="Strong C."/>
            <person name="Farmer C."/>
            <person name="Delahaunty K."/>
            <person name="Markovic C."/>
            <person name="Hall O."/>
            <person name="Minx P."/>
            <person name="Tomlinson C."/>
            <person name="Mitreva M."/>
            <person name="Nelson J."/>
            <person name="Hou S."/>
            <person name="Wollam A."/>
            <person name="Pepin K.H."/>
            <person name="Johnson M."/>
            <person name="Bhonagiri V."/>
            <person name="Nash W.E."/>
            <person name="Warren W."/>
            <person name="Chinwalla A."/>
            <person name="Mardis E.R."/>
            <person name="Wilson R.K."/>
        </authorList>
    </citation>
    <scope>NUCLEOTIDE SEQUENCE [LARGE SCALE GENOMIC DNA]</scope>
    <source>
        <strain evidence="1">ATCC 51259</strain>
    </source>
</reference>
<proteinExistence type="predicted"/>
<dbReference type="AlphaFoldDB" id="C9LDM0"/>
<protein>
    <submittedName>
        <fullName evidence="1">Uncharacterized protein</fullName>
    </submittedName>
</protein>
<dbReference type="EMBL" id="ACIJ02000005">
    <property type="protein sequence ID" value="EEX72774.1"/>
    <property type="molecule type" value="Genomic_DNA"/>
</dbReference>
<dbReference type="HOGENOM" id="CLU_3102340_0_0_10"/>
<name>C9LDM0_9BACT</name>
<dbReference type="STRING" id="626522.GCWU000325_00292"/>
<accession>C9LDM0</accession>
<comment type="caution">
    <text evidence="1">The sequence shown here is derived from an EMBL/GenBank/DDBJ whole genome shotgun (WGS) entry which is preliminary data.</text>
</comment>
<gene>
    <name evidence="1" type="ORF">GCWU000325_00292</name>
</gene>
<organism evidence="1 2">
    <name type="scientific">Alloprevotella tannerae ATCC 51259</name>
    <dbReference type="NCBI Taxonomy" id="626522"/>
    <lineage>
        <taxon>Bacteria</taxon>
        <taxon>Pseudomonadati</taxon>
        <taxon>Bacteroidota</taxon>
        <taxon>Bacteroidia</taxon>
        <taxon>Bacteroidales</taxon>
        <taxon>Prevotellaceae</taxon>
        <taxon>Alloprevotella</taxon>
    </lineage>
</organism>
<keyword evidence="2" id="KW-1185">Reference proteome</keyword>
<dbReference type="Proteomes" id="UP000003460">
    <property type="component" value="Unassembled WGS sequence"/>
</dbReference>
<evidence type="ECO:0000313" key="2">
    <source>
        <dbReference type="Proteomes" id="UP000003460"/>
    </source>
</evidence>
<evidence type="ECO:0000313" key="1">
    <source>
        <dbReference type="EMBL" id="EEX72774.1"/>
    </source>
</evidence>
<sequence>MSRGRAATALPNGYFFCRFSGGFKLTSFSYRSQRSTLKIGERTLPTLTINF</sequence>